<evidence type="ECO:0000313" key="1">
    <source>
        <dbReference type="EMBL" id="KAJ7005242.1"/>
    </source>
</evidence>
<dbReference type="EMBL" id="JAQIZT010000003">
    <property type="protein sequence ID" value="KAJ7005242.1"/>
    <property type="molecule type" value="Genomic_DNA"/>
</dbReference>
<accession>A0AAD6WAG1</accession>
<dbReference type="Proteomes" id="UP001164929">
    <property type="component" value="Chromosome 3"/>
</dbReference>
<keyword evidence="2" id="KW-1185">Reference proteome</keyword>
<gene>
    <name evidence="1" type="ORF">NC653_009903</name>
</gene>
<comment type="caution">
    <text evidence="1">The sequence shown here is derived from an EMBL/GenBank/DDBJ whole genome shotgun (WGS) entry which is preliminary data.</text>
</comment>
<dbReference type="AlphaFoldDB" id="A0AAD6WAG1"/>
<name>A0AAD6WAG1_9ROSI</name>
<protein>
    <submittedName>
        <fullName evidence="1">Uncharacterized protein</fullName>
    </submittedName>
</protein>
<reference evidence="1" key="1">
    <citation type="journal article" date="2023" name="Mol. Ecol. Resour.">
        <title>Chromosome-level genome assembly of a triploid poplar Populus alba 'Berolinensis'.</title>
        <authorList>
            <person name="Chen S."/>
            <person name="Yu Y."/>
            <person name="Wang X."/>
            <person name="Wang S."/>
            <person name="Zhang T."/>
            <person name="Zhou Y."/>
            <person name="He R."/>
            <person name="Meng N."/>
            <person name="Wang Y."/>
            <person name="Liu W."/>
            <person name="Liu Z."/>
            <person name="Liu J."/>
            <person name="Guo Q."/>
            <person name="Huang H."/>
            <person name="Sederoff R.R."/>
            <person name="Wang G."/>
            <person name="Qu G."/>
            <person name="Chen S."/>
        </authorList>
    </citation>
    <scope>NUCLEOTIDE SEQUENCE</scope>
    <source>
        <strain evidence="1">SC-2020</strain>
    </source>
</reference>
<proteinExistence type="predicted"/>
<organism evidence="1 2">
    <name type="scientific">Populus alba x Populus x berolinensis</name>
    <dbReference type="NCBI Taxonomy" id="444605"/>
    <lineage>
        <taxon>Eukaryota</taxon>
        <taxon>Viridiplantae</taxon>
        <taxon>Streptophyta</taxon>
        <taxon>Embryophyta</taxon>
        <taxon>Tracheophyta</taxon>
        <taxon>Spermatophyta</taxon>
        <taxon>Magnoliopsida</taxon>
        <taxon>eudicotyledons</taxon>
        <taxon>Gunneridae</taxon>
        <taxon>Pentapetalae</taxon>
        <taxon>rosids</taxon>
        <taxon>fabids</taxon>
        <taxon>Malpighiales</taxon>
        <taxon>Salicaceae</taxon>
        <taxon>Saliceae</taxon>
        <taxon>Populus</taxon>
    </lineage>
</organism>
<sequence length="30" mass="3418">MKISIPNPAPCSQIIERMDFHNPIFSSQIC</sequence>
<evidence type="ECO:0000313" key="2">
    <source>
        <dbReference type="Proteomes" id="UP001164929"/>
    </source>
</evidence>